<reference evidence="5 6" key="1">
    <citation type="submission" date="2018-05" db="EMBL/GenBank/DDBJ databases">
        <title>Draft genome sequence of Scytalidium lignicola DSM 105466, a ubiquitous saprotrophic fungus.</title>
        <authorList>
            <person name="Buettner E."/>
            <person name="Gebauer A.M."/>
            <person name="Hofrichter M."/>
            <person name="Liers C."/>
            <person name="Kellner H."/>
        </authorList>
    </citation>
    <scope>NUCLEOTIDE SEQUENCE [LARGE SCALE GENOMIC DNA]</scope>
    <source>
        <strain evidence="5 6">DSM 105466</strain>
    </source>
</reference>
<dbReference type="Proteomes" id="UP000258309">
    <property type="component" value="Unassembled WGS sequence"/>
</dbReference>
<gene>
    <name evidence="5" type="ORF">B7463_g8114</name>
</gene>
<evidence type="ECO:0000256" key="4">
    <source>
        <dbReference type="ARBA" id="ARBA00023136"/>
    </source>
</evidence>
<sequence length="736" mass="80846">MAPPAWPSTPPGASRATKLILSLGIILLVQLIVQIGTSSHLQLSFISRVAASLERHRAMASTVDLSWHAPNASAINNLTQVVDGTGIYGWVFNSSTVPDSQYGVYNWCNMPHARPTEYVKPSSEYELQYVEIIHRHHKRTVYASNSFPVESYGWDCDDEGLFYYGQPASGNKSAHSYWQGYLSPTNPFKPSGFLGSCQFPQITAAGLDDSWKHGQDLYGVYHDLLHFLPDNLNDQISFKVTQNVITSEVAGMVMNGMFDTEGNYPLLIEPSGFDSLEPTYSCPTSSNLFGSIESGANWTAHLTAASSLYATLDNISGVSPTDGGFHASFDHYFDNLSARQCHQKPLPCKLVNGANSTTCVTQDIADEVYRFGNYEYSYIYRDDPRSLVASAGSMGVFFGSLTQHIRDLISGESNVIYRHNVAHDGSMSRVLSVLQVDSMVWPGMGSEVIFELYKKTPTATATPTPTVIAPNCNHDNCLRQFIQSSAAASSICPGYTSAPSTTVPDFASNCGGSPSRVSSACSCIITPTPTSSPIPPHEYYVRVLWGEMSSPSPPHRENSRDLLLHVGELGEEVQKRGKKMWDGFADFVLQDNVLEVAVGLILAAGFTTVVTSFVSEILLPPLSLLPFMSKNLDEKFAVLKKGPHYQKYHGYNTLKQAQDDGAVVMGYGQFLNKILNFAGVGLALYALASLYEYLSKDSIIKHTVKCKFCRKRISVKALRCVNCTSWQDGREEHVQT</sequence>
<dbReference type="PANTHER" id="PTHR30266:SF2">
    <property type="entry name" value="LARGE-CONDUCTANCE MECHANOSENSITIVE CHANNEL"/>
    <property type="match status" value="1"/>
</dbReference>
<dbReference type="SUPFAM" id="SSF81330">
    <property type="entry name" value="Gated mechanosensitive channel"/>
    <property type="match status" value="1"/>
</dbReference>
<dbReference type="Gene3D" id="1.10.1200.120">
    <property type="entry name" value="Large-conductance mechanosensitive channel, MscL, domain 1"/>
    <property type="match status" value="1"/>
</dbReference>
<comment type="subcellular location">
    <subcellularLocation>
        <location evidence="1">Membrane</location>
        <topology evidence="1">Multi-pass membrane protein</topology>
    </subcellularLocation>
</comment>
<dbReference type="PANTHER" id="PTHR30266">
    <property type="entry name" value="MECHANOSENSITIVE CHANNEL MSCL"/>
    <property type="match status" value="1"/>
</dbReference>
<dbReference type="OrthoDB" id="10262962at2759"/>
<organism evidence="5 6">
    <name type="scientific">Scytalidium lignicola</name>
    <name type="common">Hyphomycete</name>
    <dbReference type="NCBI Taxonomy" id="5539"/>
    <lineage>
        <taxon>Eukaryota</taxon>
        <taxon>Fungi</taxon>
        <taxon>Dikarya</taxon>
        <taxon>Ascomycota</taxon>
        <taxon>Pezizomycotina</taxon>
        <taxon>Leotiomycetes</taxon>
        <taxon>Leotiomycetes incertae sedis</taxon>
        <taxon>Scytalidium</taxon>
    </lineage>
</organism>
<evidence type="ECO:0000256" key="3">
    <source>
        <dbReference type="ARBA" id="ARBA00022989"/>
    </source>
</evidence>
<feature type="non-terminal residue" evidence="5">
    <location>
        <position position="1"/>
    </location>
</feature>
<keyword evidence="4" id="KW-0472">Membrane</keyword>
<dbReference type="AlphaFoldDB" id="A0A3E2H597"/>
<keyword evidence="6" id="KW-1185">Reference proteome</keyword>
<evidence type="ECO:0000313" key="5">
    <source>
        <dbReference type="EMBL" id="RFU28233.1"/>
    </source>
</evidence>
<keyword evidence="3" id="KW-1133">Transmembrane helix</keyword>
<name>A0A3E2H597_SCYLI</name>
<evidence type="ECO:0000313" key="6">
    <source>
        <dbReference type="Proteomes" id="UP000258309"/>
    </source>
</evidence>
<dbReference type="FunFam" id="1.10.1200.120:FF:000004">
    <property type="entry name" value="Ion channel, putative"/>
    <property type="match status" value="1"/>
</dbReference>
<evidence type="ECO:0000256" key="1">
    <source>
        <dbReference type="ARBA" id="ARBA00004141"/>
    </source>
</evidence>
<dbReference type="InterPro" id="IPR029033">
    <property type="entry name" value="His_PPase_superfam"/>
</dbReference>
<dbReference type="InterPro" id="IPR036019">
    <property type="entry name" value="MscL_channel"/>
</dbReference>
<keyword evidence="2" id="KW-0812">Transmembrane</keyword>
<accession>A0A3E2H597</accession>
<dbReference type="GO" id="GO:0016020">
    <property type="term" value="C:membrane"/>
    <property type="evidence" value="ECO:0007669"/>
    <property type="project" value="UniProtKB-SubCell"/>
</dbReference>
<feature type="non-terminal residue" evidence="5">
    <location>
        <position position="736"/>
    </location>
</feature>
<dbReference type="GO" id="GO:0008381">
    <property type="term" value="F:mechanosensitive monoatomic ion channel activity"/>
    <property type="evidence" value="ECO:0007669"/>
    <property type="project" value="TreeGrafter"/>
</dbReference>
<dbReference type="Gene3D" id="3.40.50.1240">
    <property type="entry name" value="Phosphoglycerate mutase-like"/>
    <property type="match status" value="1"/>
</dbReference>
<dbReference type="InterPro" id="IPR037673">
    <property type="entry name" value="MSC/AndL"/>
</dbReference>
<dbReference type="STRING" id="5539.A0A3E2H597"/>
<protein>
    <recommendedName>
        <fullName evidence="7">Phosphoglycerate mutase-like protein</fullName>
    </recommendedName>
</protein>
<dbReference type="SUPFAM" id="SSF53254">
    <property type="entry name" value="Phosphoglycerate mutase-like"/>
    <property type="match status" value="1"/>
</dbReference>
<evidence type="ECO:0008006" key="7">
    <source>
        <dbReference type="Google" id="ProtNLM"/>
    </source>
</evidence>
<dbReference type="Pfam" id="PF01741">
    <property type="entry name" value="MscL"/>
    <property type="match status" value="1"/>
</dbReference>
<comment type="caution">
    <text evidence="5">The sequence shown here is derived from an EMBL/GenBank/DDBJ whole genome shotgun (WGS) entry which is preliminary data.</text>
</comment>
<proteinExistence type="predicted"/>
<dbReference type="EMBL" id="NCSJ02000171">
    <property type="protein sequence ID" value="RFU28233.1"/>
    <property type="molecule type" value="Genomic_DNA"/>
</dbReference>
<evidence type="ECO:0000256" key="2">
    <source>
        <dbReference type="ARBA" id="ARBA00022692"/>
    </source>
</evidence>